<evidence type="ECO:0000259" key="2">
    <source>
        <dbReference type="Pfam" id="PF07364"/>
    </source>
</evidence>
<dbReference type="AlphaFoldDB" id="A0A381ZDP2"/>
<feature type="non-terminal residue" evidence="3">
    <location>
        <position position="1"/>
    </location>
</feature>
<dbReference type="Pfam" id="PF07171">
    <property type="entry name" value="MlrC_C"/>
    <property type="match status" value="1"/>
</dbReference>
<dbReference type="EMBL" id="UINC01020880">
    <property type="protein sequence ID" value="SVA87244.1"/>
    <property type="molecule type" value="Genomic_DNA"/>
</dbReference>
<proteinExistence type="predicted"/>
<feature type="domain" description="Microcystin LR degradation protein MlrC C-terminal" evidence="1">
    <location>
        <begin position="73"/>
        <end position="254"/>
    </location>
</feature>
<evidence type="ECO:0000259" key="1">
    <source>
        <dbReference type="Pfam" id="PF07171"/>
    </source>
</evidence>
<accession>A0A381ZDP2</accession>
<sequence>NASVFGGFSYADIPHVSLSVLTVEPVKNHLGKGLVSQICAMAWERRYDFIYTPLPLSDSIEKAKKIESYPVLIVDHGDNTGSGGSADDMSVLDEMLRQGLSGIIVAPIRDPEAVDRLIDCGEGNEMTLTVGGKYSVPSINQIGHGLNCTGIVKKITDGCFTITSPVQTGLKVCLGRTVVFDIGSATIVISEEGWEPYGPELFIHAGLIPEESQFMLIKSRVHFRAGFESITNNIIMAAGPGVCSSDYSQFNFSRLPKPMFPFDKKMKLEKYDFL</sequence>
<evidence type="ECO:0000313" key="3">
    <source>
        <dbReference type="EMBL" id="SVA87244.1"/>
    </source>
</evidence>
<dbReference type="Pfam" id="PF07364">
    <property type="entry name" value="DUF1485"/>
    <property type="match status" value="1"/>
</dbReference>
<evidence type="ECO:0008006" key="4">
    <source>
        <dbReference type="Google" id="ProtNLM"/>
    </source>
</evidence>
<protein>
    <recommendedName>
        <fullName evidence="4">Microcystin LR degradation protein MlrC C-terminal domain-containing protein</fullName>
    </recommendedName>
</protein>
<dbReference type="InterPro" id="IPR015995">
    <property type="entry name" value="MlrC_N"/>
</dbReference>
<organism evidence="3">
    <name type="scientific">marine metagenome</name>
    <dbReference type="NCBI Taxonomy" id="408172"/>
    <lineage>
        <taxon>unclassified sequences</taxon>
        <taxon>metagenomes</taxon>
        <taxon>ecological metagenomes</taxon>
    </lineage>
</organism>
<reference evidence="3" key="1">
    <citation type="submission" date="2018-05" db="EMBL/GenBank/DDBJ databases">
        <authorList>
            <person name="Lanie J.A."/>
            <person name="Ng W.-L."/>
            <person name="Kazmierczak K.M."/>
            <person name="Andrzejewski T.M."/>
            <person name="Davidsen T.M."/>
            <person name="Wayne K.J."/>
            <person name="Tettelin H."/>
            <person name="Glass J.I."/>
            <person name="Rusch D."/>
            <person name="Podicherti R."/>
            <person name="Tsui H.-C.T."/>
            <person name="Winkler M.E."/>
        </authorList>
    </citation>
    <scope>NUCLEOTIDE SEQUENCE</scope>
</reference>
<name>A0A381ZDP2_9ZZZZ</name>
<gene>
    <name evidence="3" type="ORF">METZ01_LOCUS140098</name>
</gene>
<feature type="domain" description="Microcystin LR degradation protein MlrC N-terminal" evidence="2">
    <location>
        <begin position="2"/>
        <end position="63"/>
    </location>
</feature>
<dbReference type="InterPro" id="IPR010799">
    <property type="entry name" value="MlrC_C"/>
</dbReference>